<sequence>MALLDELQEIERRLWRNDAAVYAATYDYARSGIE</sequence>
<organism evidence="1 2">
    <name type="scientific">Sinorhizobium meliloti CCNWSX0020</name>
    <dbReference type="NCBI Taxonomy" id="1107881"/>
    <lineage>
        <taxon>Bacteria</taxon>
        <taxon>Pseudomonadati</taxon>
        <taxon>Pseudomonadota</taxon>
        <taxon>Alphaproteobacteria</taxon>
        <taxon>Hyphomicrobiales</taxon>
        <taxon>Rhizobiaceae</taxon>
        <taxon>Sinorhizobium/Ensifer group</taxon>
        <taxon>Sinorhizobium</taxon>
    </lineage>
</organism>
<dbReference type="Proteomes" id="UP000004038">
    <property type="component" value="Unassembled WGS sequence"/>
</dbReference>
<dbReference type="EMBL" id="AGVV01000084">
    <property type="protein sequence ID" value="EHK74540.1"/>
    <property type="molecule type" value="Genomic_DNA"/>
</dbReference>
<proteinExistence type="predicted"/>
<evidence type="ECO:0000313" key="2">
    <source>
        <dbReference type="Proteomes" id="UP000004038"/>
    </source>
</evidence>
<accession>H0G823</accession>
<gene>
    <name evidence="1" type="ORF">SM0020_28290</name>
</gene>
<protein>
    <submittedName>
        <fullName evidence="1">Uncharacterized protein</fullName>
    </submittedName>
</protein>
<name>H0G823_RHIML</name>
<evidence type="ECO:0000313" key="1">
    <source>
        <dbReference type="EMBL" id="EHK74540.1"/>
    </source>
</evidence>
<dbReference type="AlphaFoldDB" id="H0G823"/>
<reference evidence="1 2" key="1">
    <citation type="journal article" date="2012" name="J. Bacteriol.">
        <title>Draft Genome Sequence of Sinorhizobium meliloti CCNWSX0020, a Nitrogen-Fixing Symbiont with Copper Tolerance Capability Isolated from Lead-Zinc Mine Tailings.</title>
        <authorList>
            <person name="Li Z."/>
            <person name="Ma Z."/>
            <person name="Hao X."/>
            <person name="Wei G."/>
        </authorList>
    </citation>
    <scope>NUCLEOTIDE SEQUENCE [LARGE SCALE GENOMIC DNA]</scope>
    <source>
        <strain evidence="1 2">CCNWSX0020</strain>
    </source>
</reference>